<keyword evidence="4" id="KW-1185">Reference proteome</keyword>
<feature type="compositionally biased region" description="Polar residues" evidence="1">
    <location>
        <begin position="39"/>
        <end position="48"/>
    </location>
</feature>
<comment type="caution">
    <text evidence="3">The sequence shown here is derived from an EMBL/GenBank/DDBJ whole genome shotgun (WGS) entry which is preliminary data.</text>
</comment>
<sequence length="378" mass="42312">MHRRAPPAKTHKHPRPDLDMHRRAPPTHPTPEPIGPTPSQSNPPQANRTHPELIGPTPEPIRPPPAPRLVDPDRVSKFVEAMETGTKDSEQAKDKESSNKTKCVMNIQGYPVKGLSIAGHETCIIFPSLNIAFDIGRCPHQAIQQDFLCISHAHMDHIGGLPMYVATRGLYRMKPPTIIVPTCIKADVEQLFEVHRRMDQSELKHNLIGLDVGEEFYLRKDLKVRAFKTYHVIPSQGYVVYSVKQKLKQEYIGLPGNEIKNLKLSGVEITYTVTVPEIAFTGDTMSDFIVDQNNIDALRSRILVMECTFVDNSVQVEGARDYGHTHISEIIGHAERFENKAILLIHFSARHTAEEIQQAVSALPSPLAGRVFALTEGF</sequence>
<name>A0AAW2CFI6_9ROSI</name>
<reference evidence="3 4" key="1">
    <citation type="submission" date="2024-01" db="EMBL/GenBank/DDBJ databases">
        <title>A telomere-to-telomere, gap-free genome of sweet tea (Lithocarpus litseifolius).</title>
        <authorList>
            <person name="Zhou J."/>
        </authorList>
    </citation>
    <scope>NUCLEOTIDE SEQUENCE [LARGE SCALE GENOMIC DNA]</scope>
    <source>
        <strain evidence="3">Zhou-2022a</strain>
        <tissue evidence="3">Leaf</tissue>
    </source>
</reference>
<protein>
    <recommendedName>
        <fullName evidence="2">Metallo-beta-lactamase domain-containing protein</fullName>
    </recommendedName>
</protein>
<dbReference type="InterPro" id="IPR036866">
    <property type="entry name" value="RibonucZ/Hydroxyglut_hydro"/>
</dbReference>
<evidence type="ECO:0000256" key="1">
    <source>
        <dbReference type="SAM" id="MobiDB-lite"/>
    </source>
</evidence>
<dbReference type="AlphaFoldDB" id="A0AAW2CFI6"/>
<gene>
    <name evidence="3" type="ORF">SO802_020685</name>
</gene>
<accession>A0AAW2CFI6</accession>
<dbReference type="Pfam" id="PF12706">
    <property type="entry name" value="Lactamase_B_2"/>
    <property type="match status" value="1"/>
</dbReference>
<evidence type="ECO:0000259" key="2">
    <source>
        <dbReference type="Pfam" id="PF12706"/>
    </source>
</evidence>
<feature type="compositionally biased region" description="Pro residues" evidence="1">
    <location>
        <begin position="26"/>
        <end position="36"/>
    </location>
</feature>
<dbReference type="EMBL" id="JAZDWU010000007">
    <property type="protein sequence ID" value="KAK9995999.1"/>
    <property type="molecule type" value="Genomic_DNA"/>
</dbReference>
<dbReference type="PANTHER" id="PTHR46504:SF2">
    <property type="entry name" value="TRNASE Z TRZ1"/>
    <property type="match status" value="1"/>
</dbReference>
<proteinExistence type="predicted"/>
<dbReference type="Proteomes" id="UP001459277">
    <property type="component" value="Unassembled WGS sequence"/>
</dbReference>
<feature type="domain" description="Metallo-beta-lactamase" evidence="2">
    <location>
        <begin position="146"/>
        <end position="347"/>
    </location>
</feature>
<dbReference type="PANTHER" id="PTHR46504">
    <property type="entry name" value="TRNASE Z TRZ1"/>
    <property type="match status" value="1"/>
</dbReference>
<dbReference type="CDD" id="cd16272">
    <property type="entry name" value="RNaseZ_MBL-fold"/>
    <property type="match status" value="1"/>
</dbReference>
<feature type="compositionally biased region" description="Pro residues" evidence="1">
    <location>
        <begin position="57"/>
        <end position="67"/>
    </location>
</feature>
<dbReference type="SUPFAM" id="SSF56281">
    <property type="entry name" value="Metallo-hydrolase/oxidoreductase"/>
    <property type="match status" value="1"/>
</dbReference>
<evidence type="ECO:0000313" key="3">
    <source>
        <dbReference type="EMBL" id="KAK9995999.1"/>
    </source>
</evidence>
<evidence type="ECO:0000313" key="4">
    <source>
        <dbReference type="Proteomes" id="UP001459277"/>
    </source>
</evidence>
<organism evidence="3 4">
    <name type="scientific">Lithocarpus litseifolius</name>
    <dbReference type="NCBI Taxonomy" id="425828"/>
    <lineage>
        <taxon>Eukaryota</taxon>
        <taxon>Viridiplantae</taxon>
        <taxon>Streptophyta</taxon>
        <taxon>Embryophyta</taxon>
        <taxon>Tracheophyta</taxon>
        <taxon>Spermatophyta</taxon>
        <taxon>Magnoliopsida</taxon>
        <taxon>eudicotyledons</taxon>
        <taxon>Gunneridae</taxon>
        <taxon>Pentapetalae</taxon>
        <taxon>rosids</taxon>
        <taxon>fabids</taxon>
        <taxon>Fagales</taxon>
        <taxon>Fagaceae</taxon>
        <taxon>Lithocarpus</taxon>
    </lineage>
</organism>
<feature type="region of interest" description="Disordered" evidence="1">
    <location>
        <begin position="1"/>
        <end position="71"/>
    </location>
</feature>
<feature type="compositionally biased region" description="Basic residues" evidence="1">
    <location>
        <begin position="1"/>
        <end position="14"/>
    </location>
</feature>
<dbReference type="InterPro" id="IPR001279">
    <property type="entry name" value="Metallo-B-lactamas"/>
</dbReference>
<dbReference type="Gene3D" id="3.60.15.10">
    <property type="entry name" value="Ribonuclease Z/Hydroxyacylglutathione hydrolase-like"/>
    <property type="match status" value="1"/>
</dbReference>